<name>A0ABQ3NU25_STRVG</name>
<sequence length="103" mass="10763">MTCAGVRIVTDRSVGGVGVPSAQRSCKYRFYPTDAQAVELSRTFGWLWPMRPVCGTAHGRDGNAATGLAAAGPAVAARGAGVRPHRESSSRSGRSVAQRDPHA</sequence>
<evidence type="ECO:0000256" key="1">
    <source>
        <dbReference type="SAM" id="MobiDB-lite"/>
    </source>
</evidence>
<dbReference type="EMBL" id="BNDV01000016">
    <property type="protein sequence ID" value="GHI16285.1"/>
    <property type="molecule type" value="Genomic_DNA"/>
</dbReference>
<evidence type="ECO:0000313" key="4">
    <source>
        <dbReference type="Proteomes" id="UP000660554"/>
    </source>
</evidence>
<accession>A0ABQ3NU25</accession>
<comment type="caution">
    <text evidence="3">The sequence shown here is derived from an EMBL/GenBank/DDBJ whole genome shotgun (WGS) entry which is preliminary data.</text>
</comment>
<feature type="domain" description="Transposase putative helix-turn-helix" evidence="2">
    <location>
        <begin position="23"/>
        <end position="45"/>
    </location>
</feature>
<gene>
    <name evidence="3" type="ORF">Scinn_57480</name>
</gene>
<proteinExistence type="predicted"/>
<feature type="region of interest" description="Disordered" evidence="1">
    <location>
        <begin position="73"/>
        <end position="103"/>
    </location>
</feature>
<dbReference type="InterPro" id="IPR021027">
    <property type="entry name" value="Transposase_put_HTH"/>
</dbReference>
<organism evidence="3 4">
    <name type="scientific">Streptomyces virginiae</name>
    <name type="common">Streptomyces cinnamonensis</name>
    <dbReference type="NCBI Taxonomy" id="1961"/>
    <lineage>
        <taxon>Bacteria</taxon>
        <taxon>Bacillati</taxon>
        <taxon>Actinomycetota</taxon>
        <taxon>Actinomycetes</taxon>
        <taxon>Kitasatosporales</taxon>
        <taxon>Streptomycetaceae</taxon>
        <taxon>Streptomyces</taxon>
    </lineage>
</organism>
<dbReference type="Proteomes" id="UP000660554">
    <property type="component" value="Unassembled WGS sequence"/>
</dbReference>
<protein>
    <recommendedName>
        <fullName evidence="2">Transposase putative helix-turn-helix domain-containing protein</fullName>
    </recommendedName>
</protein>
<evidence type="ECO:0000259" key="2">
    <source>
        <dbReference type="Pfam" id="PF12323"/>
    </source>
</evidence>
<reference evidence="4" key="1">
    <citation type="submission" date="2020-09" db="EMBL/GenBank/DDBJ databases">
        <title>Whole genome shotgun sequence of Streptomyces cinnamonensis NBRC 15873.</title>
        <authorList>
            <person name="Komaki H."/>
            <person name="Tamura T."/>
        </authorList>
    </citation>
    <scope>NUCLEOTIDE SEQUENCE [LARGE SCALE GENOMIC DNA]</scope>
    <source>
        <strain evidence="4">NBRC 15873</strain>
    </source>
</reference>
<keyword evidence="4" id="KW-1185">Reference proteome</keyword>
<evidence type="ECO:0000313" key="3">
    <source>
        <dbReference type="EMBL" id="GHI16285.1"/>
    </source>
</evidence>
<dbReference type="Pfam" id="PF12323">
    <property type="entry name" value="HTH_OrfB_IS605"/>
    <property type="match status" value="1"/>
</dbReference>